<dbReference type="Gramene" id="TRITD4Bv1G080890.25">
    <property type="protein sequence ID" value="TRITD4Bv1G080890.25"/>
    <property type="gene ID" value="TRITD4Bv1G080890"/>
</dbReference>
<dbReference type="AlphaFoldDB" id="A0A9R0WCG9"/>
<dbReference type="PANTHER" id="PTHR13742">
    <property type="entry name" value="RETINOBLASTOMA-ASSOCIATED PROTEIN RB -RELATED"/>
    <property type="match status" value="1"/>
</dbReference>
<dbReference type="GO" id="GO:0006357">
    <property type="term" value="P:regulation of transcription by RNA polymerase II"/>
    <property type="evidence" value="ECO:0007669"/>
    <property type="project" value="InterPro"/>
</dbReference>
<accession>A0A9R0WCG9</accession>
<keyword evidence="2" id="KW-1185">Reference proteome</keyword>
<dbReference type="EMBL" id="LT934118">
    <property type="protein sequence ID" value="VAI05121.1"/>
    <property type="molecule type" value="Genomic_DNA"/>
</dbReference>
<sequence length="152" mass="17020">MEPQPPPTPAVETHFADLCKELEVDEGVAGEAAALLEEGKGVFLTPPSFGSKSPEDVERLCFAFVLYCVAKLKGKGMKEESSRVRLWKILEGCKLNDFFKESQQLLSKIDHVLRSWYGTDWEDQLELKQLQSLVNLLADASSSIVKHLMSYS</sequence>
<organism evidence="1 2">
    <name type="scientific">Triticum turgidum subsp. durum</name>
    <name type="common">Durum wheat</name>
    <name type="synonym">Triticum durum</name>
    <dbReference type="NCBI Taxonomy" id="4567"/>
    <lineage>
        <taxon>Eukaryota</taxon>
        <taxon>Viridiplantae</taxon>
        <taxon>Streptophyta</taxon>
        <taxon>Embryophyta</taxon>
        <taxon>Tracheophyta</taxon>
        <taxon>Spermatophyta</taxon>
        <taxon>Magnoliopsida</taxon>
        <taxon>Liliopsida</taxon>
        <taxon>Poales</taxon>
        <taxon>Poaceae</taxon>
        <taxon>BOP clade</taxon>
        <taxon>Pooideae</taxon>
        <taxon>Triticodae</taxon>
        <taxon>Triticeae</taxon>
        <taxon>Triticinae</taxon>
        <taxon>Triticum</taxon>
    </lineage>
</organism>
<evidence type="ECO:0000313" key="2">
    <source>
        <dbReference type="Proteomes" id="UP000324705"/>
    </source>
</evidence>
<dbReference type="GO" id="GO:0000977">
    <property type="term" value="F:RNA polymerase II transcription regulatory region sequence-specific DNA binding"/>
    <property type="evidence" value="ECO:0007669"/>
    <property type="project" value="TreeGrafter"/>
</dbReference>
<dbReference type="GO" id="GO:0000785">
    <property type="term" value="C:chromatin"/>
    <property type="evidence" value="ECO:0007669"/>
    <property type="project" value="TreeGrafter"/>
</dbReference>
<reference evidence="1 2" key="1">
    <citation type="submission" date="2017-09" db="EMBL/GenBank/DDBJ databases">
        <authorList>
            <consortium name="International Durum Wheat Genome Sequencing Consortium (IDWGSC)"/>
            <person name="Milanesi L."/>
        </authorList>
    </citation>
    <scope>NUCLEOTIDE SEQUENCE [LARGE SCALE GENOMIC DNA]</scope>
    <source>
        <strain evidence="2">cv. Svevo</strain>
    </source>
</reference>
<evidence type="ECO:0000313" key="1">
    <source>
        <dbReference type="EMBL" id="VAI05121.1"/>
    </source>
</evidence>
<dbReference type="PANTHER" id="PTHR13742:SF22">
    <property type="entry name" value="RETINOBLASTOMA-RELATED PROTEIN 2"/>
    <property type="match status" value="1"/>
</dbReference>
<name>A0A9R0WCG9_TRITD</name>
<proteinExistence type="predicted"/>
<dbReference type="GO" id="GO:2000134">
    <property type="term" value="P:negative regulation of G1/S transition of mitotic cell cycle"/>
    <property type="evidence" value="ECO:0007669"/>
    <property type="project" value="TreeGrafter"/>
</dbReference>
<protein>
    <submittedName>
        <fullName evidence="1">Uncharacterized protein</fullName>
    </submittedName>
</protein>
<dbReference type="Proteomes" id="UP000324705">
    <property type="component" value="Chromosome 4B"/>
</dbReference>
<gene>
    <name evidence="1" type="ORF">TRITD_4Bv1G080890</name>
</gene>
<dbReference type="GO" id="GO:0005667">
    <property type="term" value="C:transcription regulator complex"/>
    <property type="evidence" value="ECO:0007669"/>
    <property type="project" value="TreeGrafter"/>
</dbReference>
<dbReference type="GO" id="GO:0030154">
    <property type="term" value="P:cell differentiation"/>
    <property type="evidence" value="ECO:0007669"/>
    <property type="project" value="TreeGrafter"/>
</dbReference>
<dbReference type="InterPro" id="IPR028309">
    <property type="entry name" value="RB_fam"/>
</dbReference>